<comment type="caution">
    <text evidence="1">The sequence shown here is derived from an EMBL/GenBank/DDBJ whole genome shotgun (WGS) entry which is preliminary data.</text>
</comment>
<dbReference type="Pfam" id="PF03745">
    <property type="entry name" value="DUF309"/>
    <property type="match status" value="1"/>
</dbReference>
<dbReference type="InterPro" id="IPR005500">
    <property type="entry name" value="DUF309"/>
</dbReference>
<sequence length="175" mass="21100">MYPQAYIDYLVHFHGDRDYFECHEILEEHWKEDEAKKRKRIWVGLIQIAVSLYHQRRKNNRGAYRMLKSAIFILEQEHEDLSKLGLDTDALFLLLKERLSSIKKEQPYESLFLPISDQHLLTSCMHRSKQKNILWWSNSDLTNTFIINRHTLRDRSDVVAERQMKLVEKQNNRLC</sequence>
<evidence type="ECO:0000313" key="1">
    <source>
        <dbReference type="EMBL" id="MBM7701669.1"/>
    </source>
</evidence>
<name>A0ABS2QQD5_9BACI</name>
<dbReference type="Gene3D" id="1.10.3450.10">
    <property type="entry name" value="TTHA0068-like"/>
    <property type="match status" value="1"/>
</dbReference>
<gene>
    <name evidence="1" type="ORF">JOC83_000495</name>
</gene>
<keyword evidence="2" id="KW-1185">Reference proteome</keyword>
<dbReference type="PANTHER" id="PTHR34796">
    <property type="entry name" value="EXPRESSED PROTEIN"/>
    <property type="match status" value="1"/>
</dbReference>
<dbReference type="InterPro" id="IPR023203">
    <property type="entry name" value="TTHA0068_sf"/>
</dbReference>
<reference evidence="1 2" key="1">
    <citation type="submission" date="2021-01" db="EMBL/GenBank/DDBJ databases">
        <title>Genomic Encyclopedia of Type Strains, Phase IV (KMG-IV): sequencing the most valuable type-strain genomes for metagenomic binning, comparative biology and taxonomic classification.</title>
        <authorList>
            <person name="Goeker M."/>
        </authorList>
    </citation>
    <scope>NUCLEOTIDE SEQUENCE [LARGE SCALE GENOMIC DNA]</scope>
    <source>
        <strain evidence="1 2">DSM 104297</strain>
    </source>
</reference>
<accession>A0ABS2QQD5</accession>
<dbReference type="PANTHER" id="PTHR34796:SF1">
    <property type="entry name" value="EXPRESSED PROTEIN"/>
    <property type="match status" value="1"/>
</dbReference>
<dbReference type="GO" id="GO:0016787">
    <property type="term" value="F:hydrolase activity"/>
    <property type="evidence" value="ECO:0007669"/>
    <property type="project" value="UniProtKB-KW"/>
</dbReference>
<proteinExistence type="predicted"/>
<dbReference type="EMBL" id="JAFBFC010000001">
    <property type="protein sequence ID" value="MBM7701669.1"/>
    <property type="molecule type" value="Genomic_DNA"/>
</dbReference>
<dbReference type="SUPFAM" id="SSF140663">
    <property type="entry name" value="TTHA0068-like"/>
    <property type="match status" value="1"/>
</dbReference>
<organism evidence="1 2">
    <name type="scientific">Priestia iocasae</name>
    <dbReference type="NCBI Taxonomy" id="2291674"/>
    <lineage>
        <taxon>Bacteria</taxon>
        <taxon>Bacillati</taxon>
        <taxon>Bacillota</taxon>
        <taxon>Bacilli</taxon>
        <taxon>Bacillales</taxon>
        <taxon>Bacillaceae</taxon>
        <taxon>Priestia</taxon>
    </lineage>
</organism>
<evidence type="ECO:0000313" key="2">
    <source>
        <dbReference type="Proteomes" id="UP000809829"/>
    </source>
</evidence>
<keyword evidence="1" id="KW-0378">Hydrolase</keyword>
<protein>
    <submittedName>
        <fullName evidence="1">Metal-dependent hydrolase</fullName>
    </submittedName>
</protein>
<dbReference type="RefSeq" id="WP_205183269.1">
    <property type="nucleotide sequence ID" value="NZ_JAFBFC010000001.1"/>
</dbReference>
<dbReference type="Proteomes" id="UP000809829">
    <property type="component" value="Unassembled WGS sequence"/>
</dbReference>